<keyword evidence="2" id="KW-0575">Peroxidase</keyword>
<dbReference type="GO" id="GO:0005737">
    <property type="term" value="C:cytoplasm"/>
    <property type="evidence" value="ECO:0007669"/>
    <property type="project" value="TreeGrafter"/>
</dbReference>
<dbReference type="InterPro" id="IPR050924">
    <property type="entry name" value="Peroxiredoxin_BCP/PrxQ"/>
</dbReference>
<organism evidence="11 12">
    <name type="scientific">Byssothecium circinans</name>
    <dbReference type="NCBI Taxonomy" id="147558"/>
    <lineage>
        <taxon>Eukaryota</taxon>
        <taxon>Fungi</taxon>
        <taxon>Dikarya</taxon>
        <taxon>Ascomycota</taxon>
        <taxon>Pezizomycotina</taxon>
        <taxon>Dothideomycetes</taxon>
        <taxon>Pleosporomycetidae</taxon>
        <taxon>Pleosporales</taxon>
        <taxon>Massarineae</taxon>
        <taxon>Massarinaceae</taxon>
        <taxon>Byssothecium</taxon>
    </lineage>
</organism>
<keyword evidence="5" id="KW-1015">Disulfide bond</keyword>
<dbReference type="InterPro" id="IPR000866">
    <property type="entry name" value="AhpC/TSA"/>
</dbReference>
<name>A0A6A5TJ25_9PLEO</name>
<dbReference type="GO" id="GO:0045454">
    <property type="term" value="P:cell redox homeostasis"/>
    <property type="evidence" value="ECO:0007669"/>
    <property type="project" value="TreeGrafter"/>
</dbReference>
<keyword evidence="3" id="KW-0049">Antioxidant</keyword>
<dbReference type="Proteomes" id="UP000800035">
    <property type="component" value="Unassembled WGS sequence"/>
</dbReference>
<evidence type="ECO:0000256" key="7">
    <source>
        <dbReference type="ARBA" id="ARBA00032824"/>
    </source>
</evidence>
<accession>A0A6A5TJ25</accession>
<dbReference type="Gene3D" id="3.40.30.10">
    <property type="entry name" value="Glutaredoxin"/>
    <property type="match status" value="1"/>
</dbReference>
<dbReference type="SUPFAM" id="SSF52833">
    <property type="entry name" value="Thioredoxin-like"/>
    <property type="match status" value="1"/>
</dbReference>
<evidence type="ECO:0000256" key="8">
    <source>
        <dbReference type="ARBA" id="ARBA00038489"/>
    </source>
</evidence>
<evidence type="ECO:0000256" key="4">
    <source>
        <dbReference type="ARBA" id="ARBA00023002"/>
    </source>
</evidence>
<keyword evidence="4" id="KW-0560">Oxidoreductase</keyword>
<comment type="similarity">
    <text evidence="8">Belongs to the peroxiredoxin family. BCP/PrxQ subfamily.</text>
</comment>
<evidence type="ECO:0000313" key="12">
    <source>
        <dbReference type="Proteomes" id="UP000800035"/>
    </source>
</evidence>
<gene>
    <name evidence="11" type="ORF">CC80DRAFT_479604</name>
</gene>
<proteinExistence type="inferred from homology"/>
<comment type="catalytic activity">
    <reaction evidence="9">
        <text>a hydroperoxide + [thioredoxin]-dithiol = an alcohol + [thioredoxin]-disulfide + H2O</text>
        <dbReference type="Rhea" id="RHEA:62620"/>
        <dbReference type="Rhea" id="RHEA-COMP:10698"/>
        <dbReference type="Rhea" id="RHEA-COMP:10700"/>
        <dbReference type="ChEBI" id="CHEBI:15377"/>
        <dbReference type="ChEBI" id="CHEBI:29950"/>
        <dbReference type="ChEBI" id="CHEBI:30879"/>
        <dbReference type="ChEBI" id="CHEBI:35924"/>
        <dbReference type="ChEBI" id="CHEBI:50058"/>
        <dbReference type="EC" id="1.11.1.24"/>
    </reaction>
</comment>
<evidence type="ECO:0000256" key="9">
    <source>
        <dbReference type="ARBA" id="ARBA00049091"/>
    </source>
</evidence>
<dbReference type="Pfam" id="PF00578">
    <property type="entry name" value="AhpC-TSA"/>
    <property type="match status" value="1"/>
</dbReference>
<dbReference type="GO" id="GO:0008379">
    <property type="term" value="F:thioredoxin peroxidase activity"/>
    <property type="evidence" value="ECO:0007669"/>
    <property type="project" value="TreeGrafter"/>
</dbReference>
<dbReference type="AlphaFoldDB" id="A0A6A5TJ25"/>
<reference evidence="11" key="1">
    <citation type="journal article" date="2020" name="Stud. Mycol.">
        <title>101 Dothideomycetes genomes: a test case for predicting lifestyles and emergence of pathogens.</title>
        <authorList>
            <person name="Haridas S."/>
            <person name="Albert R."/>
            <person name="Binder M."/>
            <person name="Bloem J."/>
            <person name="Labutti K."/>
            <person name="Salamov A."/>
            <person name="Andreopoulos B."/>
            <person name="Baker S."/>
            <person name="Barry K."/>
            <person name="Bills G."/>
            <person name="Bluhm B."/>
            <person name="Cannon C."/>
            <person name="Castanera R."/>
            <person name="Culley D."/>
            <person name="Daum C."/>
            <person name="Ezra D."/>
            <person name="Gonzalez J."/>
            <person name="Henrissat B."/>
            <person name="Kuo A."/>
            <person name="Liang C."/>
            <person name="Lipzen A."/>
            <person name="Lutzoni F."/>
            <person name="Magnuson J."/>
            <person name="Mondo S."/>
            <person name="Nolan M."/>
            <person name="Ohm R."/>
            <person name="Pangilinan J."/>
            <person name="Park H.-J."/>
            <person name="Ramirez L."/>
            <person name="Alfaro M."/>
            <person name="Sun H."/>
            <person name="Tritt A."/>
            <person name="Yoshinaga Y."/>
            <person name="Zwiers L.-H."/>
            <person name="Turgeon B."/>
            <person name="Goodwin S."/>
            <person name="Spatafora J."/>
            <person name="Crous P."/>
            <person name="Grigoriev I."/>
        </authorList>
    </citation>
    <scope>NUCLEOTIDE SEQUENCE</scope>
    <source>
        <strain evidence="11">CBS 675.92</strain>
    </source>
</reference>
<evidence type="ECO:0000256" key="5">
    <source>
        <dbReference type="ARBA" id="ARBA00023157"/>
    </source>
</evidence>
<dbReference type="OrthoDB" id="338622at2759"/>
<feature type="domain" description="Thioredoxin" evidence="10">
    <location>
        <begin position="45"/>
        <end position="216"/>
    </location>
</feature>
<protein>
    <recommendedName>
        <fullName evidence="1">thioredoxin-dependent peroxiredoxin</fullName>
        <ecNumber evidence="1">1.11.1.24</ecNumber>
    </recommendedName>
    <alternativeName>
        <fullName evidence="7">Thioredoxin peroxidase</fullName>
    </alternativeName>
</protein>
<dbReference type="PANTHER" id="PTHR42801:SF7">
    <property type="entry name" value="SLL1159 PROTEIN"/>
    <property type="match status" value="1"/>
</dbReference>
<dbReference type="PANTHER" id="PTHR42801">
    <property type="entry name" value="THIOREDOXIN-DEPENDENT PEROXIDE REDUCTASE"/>
    <property type="match status" value="1"/>
</dbReference>
<dbReference type="InterPro" id="IPR013766">
    <property type="entry name" value="Thioredoxin_domain"/>
</dbReference>
<keyword evidence="6" id="KW-0676">Redox-active center</keyword>
<evidence type="ECO:0000313" key="11">
    <source>
        <dbReference type="EMBL" id="KAF1952368.1"/>
    </source>
</evidence>
<evidence type="ECO:0000256" key="1">
    <source>
        <dbReference type="ARBA" id="ARBA00013017"/>
    </source>
</evidence>
<dbReference type="GO" id="GO:0034599">
    <property type="term" value="P:cellular response to oxidative stress"/>
    <property type="evidence" value="ECO:0007669"/>
    <property type="project" value="TreeGrafter"/>
</dbReference>
<evidence type="ECO:0000256" key="6">
    <source>
        <dbReference type="ARBA" id="ARBA00023284"/>
    </source>
</evidence>
<dbReference type="EC" id="1.11.1.24" evidence="1"/>
<evidence type="ECO:0000256" key="3">
    <source>
        <dbReference type="ARBA" id="ARBA00022862"/>
    </source>
</evidence>
<evidence type="ECO:0000256" key="2">
    <source>
        <dbReference type="ARBA" id="ARBA00022559"/>
    </source>
</evidence>
<dbReference type="PROSITE" id="PS51352">
    <property type="entry name" value="THIOREDOXIN_2"/>
    <property type="match status" value="1"/>
</dbReference>
<dbReference type="EMBL" id="ML977011">
    <property type="protein sequence ID" value="KAF1952368.1"/>
    <property type="molecule type" value="Genomic_DNA"/>
</dbReference>
<dbReference type="InterPro" id="IPR036249">
    <property type="entry name" value="Thioredoxin-like_sf"/>
</dbReference>
<dbReference type="CDD" id="cd02970">
    <property type="entry name" value="PRX_like2"/>
    <property type="match status" value="1"/>
</dbReference>
<keyword evidence="12" id="KW-1185">Reference proteome</keyword>
<sequence length="216" mass="23824">MAALAPQLEQIYSNFVAAVPASVKSTIDAARIDAETKFAQQTNVIKPGATFPSFTLPSATGSQVCSTDLLSKGPILITFYRGNWCPFCNLALRALQQRLEDIHAKGAELVAVSPELPDSTLSTQEKNELEFAVLSDVGNKLARKLGIVWKQPKELDPLFKQFGHDLEKLNGDDSFEVPIPATFLVGKDGVVKNVYFEPDYRKRVEPEVALDWIDML</sequence>
<evidence type="ECO:0000259" key="10">
    <source>
        <dbReference type="PROSITE" id="PS51352"/>
    </source>
</evidence>